<comment type="similarity">
    <text evidence="3">Belongs to the formate dehydrogenase gamma subunit family.</text>
</comment>
<dbReference type="GO" id="GO:0005886">
    <property type="term" value="C:plasma membrane"/>
    <property type="evidence" value="ECO:0007669"/>
    <property type="project" value="UniProtKB-SubCell"/>
</dbReference>
<keyword evidence="11" id="KW-0408">Iron</keyword>
<feature type="transmembrane region" description="Helical" evidence="13">
    <location>
        <begin position="83"/>
        <end position="106"/>
    </location>
</feature>
<dbReference type="GO" id="GO:0036397">
    <property type="term" value="F:formate dehydrogenase (quinone) activity"/>
    <property type="evidence" value="ECO:0007669"/>
    <property type="project" value="TreeGrafter"/>
</dbReference>
<evidence type="ECO:0000313" key="16">
    <source>
        <dbReference type="EMBL" id="AWM02884.1"/>
    </source>
</evidence>
<reference evidence="16 17" key="1">
    <citation type="journal article" date="2017" name="Syst. Appl. Microbiol.">
        <title>Soybeans inoculated with root zone soils of Canadian native legumes harbour diverse and novel Bradyrhizobium spp. that possess agricultural potential.</title>
        <authorList>
            <person name="Bromfield E.S.P."/>
            <person name="Cloutier S."/>
            <person name="Tambong J.T."/>
            <person name="Tran Thi T.V."/>
        </authorList>
    </citation>
    <scope>NUCLEOTIDE SEQUENCE [LARGE SCALE GENOMIC DNA]</scope>
    <source>
        <strain evidence="16 17">39S1MB</strain>
    </source>
</reference>
<dbReference type="PANTHER" id="PTHR30074:SF6">
    <property type="entry name" value="FORMATE DEHYDROGENASE GAMMA SUBUNIT"/>
    <property type="match status" value="1"/>
</dbReference>
<dbReference type="PANTHER" id="PTHR30074">
    <property type="entry name" value="FORMATE DEHYDROGENASE, NITRATE-INDUCIBLE, CYTOCHROME B556 FDN SUBUNIT"/>
    <property type="match status" value="1"/>
</dbReference>
<keyword evidence="6" id="KW-0349">Heme</keyword>
<keyword evidence="10 13" id="KW-1133">Transmembrane helix</keyword>
<dbReference type="FunFam" id="1.20.950.20:FF:000002">
    <property type="entry name" value="Formate dehydrogenase cytochrome b556 subunit"/>
    <property type="match status" value="1"/>
</dbReference>
<feature type="transmembrane region" description="Helical" evidence="13">
    <location>
        <begin position="231"/>
        <end position="254"/>
    </location>
</feature>
<evidence type="ECO:0000256" key="2">
    <source>
        <dbReference type="ARBA" id="ARBA00004651"/>
    </source>
</evidence>
<feature type="transmembrane region" description="Helical" evidence="13">
    <location>
        <begin position="132"/>
        <end position="153"/>
    </location>
</feature>
<feature type="domain" description="Cytochrome b561 bacterial/Ni-hydrogenase" evidence="15">
    <location>
        <begin position="122"/>
        <end position="300"/>
    </location>
</feature>
<feature type="transmembrane region" description="Helical" evidence="13">
    <location>
        <begin position="266"/>
        <end position="285"/>
    </location>
</feature>
<keyword evidence="5" id="KW-1003">Cell membrane</keyword>
<dbReference type="Gene3D" id="1.20.950.20">
    <property type="entry name" value="Transmembrane di-heme cytochromes, Chain C"/>
    <property type="match status" value="1"/>
</dbReference>
<evidence type="ECO:0000256" key="1">
    <source>
        <dbReference type="ARBA" id="ARBA00001971"/>
    </source>
</evidence>
<evidence type="ECO:0000256" key="14">
    <source>
        <dbReference type="SAM" id="SignalP"/>
    </source>
</evidence>
<keyword evidence="4" id="KW-0813">Transport</keyword>
<dbReference type="Proteomes" id="UP000215884">
    <property type="component" value="Chromosome"/>
</dbReference>
<accession>A0A2U8PYN1</accession>
<dbReference type="GO" id="GO:0022904">
    <property type="term" value="P:respiratory electron transport chain"/>
    <property type="evidence" value="ECO:0007669"/>
    <property type="project" value="InterPro"/>
</dbReference>
<comment type="cofactor">
    <cofactor evidence="1">
        <name>heme</name>
        <dbReference type="ChEBI" id="CHEBI:30413"/>
    </cofactor>
</comment>
<evidence type="ECO:0000313" key="17">
    <source>
        <dbReference type="Proteomes" id="UP000215884"/>
    </source>
</evidence>
<dbReference type="GO" id="GO:0015944">
    <property type="term" value="P:formate oxidation"/>
    <property type="evidence" value="ECO:0007669"/>
    <property type="project" value="UniProtKB-ARBA"/>
</dbReference>
<dbReference type="OrthoDB" id="9790598at2"/>
<evidence type="ECO:0000256" key="12">
    <source>
        <dbReference type="ARBA" id="ARBA00023136"/>
    </source>
</evidence>
<evidence type="ECO:0000256" key="13">
    <source>
        <dbReference type="SAM" id="Phobius"/>
    </source>
</evidence>
<keyword evidence="12 13" id="KW-0472">Membrane</keyword>
<protein>
    <submittedName>
        <fullName evidence="16">Formate dehydrogenase subunit gamma</fullName>
    </submittedName>
</protein>
<dbReference type="NCBIfam" id="TIGR01583">
    <property type="entry name" value="formate-DH-gamm"/>
    <property type="match status" value="1"/>
</dbReference>
<proteinExistence type="inferred from homology"/>
<organism evidence="16 17">
    <name type="scientific">Bradyrhizobium amphicarpaeae</name>
    <dbReference type="NCBI Taxonomy" id="1404768"/>
    <lineage>
        <taxon>Bacteria</taxon>
        <taxon>Pseudomonadati</taxon>
        <taxon>Pseudomonadota</taxon>
        <taxon>Alphaproteobacteria</taxon>
        <taxon>Hyphomicrobiales</taxon>
        <taxon>Nitrobacteraceae</taxon>
        <taxon>Bradyrhizobium</taxon>
    </lineage>
</organism>
<dbReference type="GO" id="GO:0008863">
    <property type="term" value="F:formate dehydrogenase (NAD+) activity"/>
    <property type="evidence" value="ECO:0007669"/>
    <property type="project" value="InterPro"/>
</dbReference>
<evidence type="ECO:0000256" key="6">
    <source>
        <dbReference type="ARBA" id="ARBA00022617"/>
    </source>
</evidence>
<dbReference type="InterPro" id="IPR006471">
    <property type="entry name" value="Formate_DH_gsu"/>
</dbReference>
<dbReference type="EMBL" id="CP029426">
    <property type="protein sequence ID" value="AWM02884.1"/>
    <property type="molecule type" value="Genomic_DNA"/>
</dbReference>
<dbReference type="GO" id="GO:0046872">
    <property type="term" value="F:metal ion binding"/>
    <property type="evidence" value="ECO:0007669"/>
    <property type="project" value="UniProtKB-KW"/>
</dbReference>
<dbReference type="GO" id="GO:0009326">
    <property type="term" value="C:formate dehydrogenase complex"/>
    <property type="evidence" value="ECO:0007669"/>
    <property type="project" value="InterPro"/>
</dbReference>
<evidence type="ECO:0000256" key="11">
    <source>
        <dbReference type="ARBA" id="ARBA00023004"/>
    </source>
</evidence>
<dbReference type="InterPro" id="IPR016174">
    <property type="entry name" value="Di-haem_cyt_TM"/>
</dbReference>
<keyword evidence="8" id="KW-0479">Metal-binding</keyword>
<dbReference type="AlphaFoldDB" id="A0A2U8PYN1"/>
<sequence length="332" mass="36321">MTAFARIRFAMLLLMLLGLTAAPALAQRLAPDGAPNPTASVTNQKTLLEQAPRIQGRIDIPDVKASVLMQPMGRTWDYFHEVLLHWGGAAVIIGMVAILALAYLIMGRLRIEAGRSGQTIVRFKAFERFSHWLTAVSFVLLGLTGLNITFGKVLLRPLVGPDLFSDISEIAKYVHNFTSFAFVTGLALITVLFFRDNLLKKVDIDWVKQGGGFIKSKHAPAGRFNLGEKMVYWLSVAAGLAVSASGFVLLFPFYGTNIADMQIAQVAHAVIAILFIALILGHIYIGTLGMEGAFEAMGTGEVDINWAREHHDRWLAEKLETEGRQASATPAE</sequence>
<evidence type="ECO:0000259" key="15">
    <source>
        <dbReference type="Pfam" id="PF01292"/>
    </source>
</evidence>
<evidence type="ECO:0000256" key="3">
    <source>
        <dbReference type="ARBA" id="ARBA00010747"/>
    </source>
</evidence>
<feature type="transmembrane region" description="Helical" evidence="13">
    <location>
        <begin position="173"/>
        <end position="194"/>
    </location>
</feature>
<evidence type="ECO:0000256" key="4">
    <source>
        <dbReference type="ARBA" id="ARBA00022448"/>
    </source>
</evidence>
<keyword evidence="17" id="KW-1185">Reference proteome</keyword>
<dbReference type="SUPFAM" id="SSF81342">
    <property type="entry name" value="Transmembrane di-heme cytochromes"/>
    <property type="match status" value="1"/>
</dbReference>
<comment type="subcellular location">
    <subcellularLocation>
        <location evidence="2">Cell membrane</location>
        <topology evidence="2">Multi-pass membrane protein</topology>
    </subcellularLocation>
</comment>
<feature type="chain" id="PRO_5015870257" evidence="14">
    <location>
        <begin position="27"/>
        <end position="332"/>
    </location>
</feature>
<evidence type="ECO:0000256" key="8">
    <source>
        <dbReference type="ARBA" id="ARBA00022723"/>
    </source>
</evidence>
<dbReference type="KEGG" id="brq:CIT40_24535"/>
<evidence type="ECO:0000256" key="10">
    <source>
        <dbReference type="ARBA" id="ARBA00022989"/>
    </source>
</evidence>
<reference evidence="16 17" key="2">
    <citation type="journal article" date="2019" name="Int. J. Syst. Evol. Microbiol.">
        <title>Description and complete genome sequence of Bradyrhizobium amphicarpaeae sp. nov., harbouring photosystem and nitrogen-fixation genes.</title>
        <authorList>
            <person name="Bromfield E.S.P."/>
            <person name="Cloutier S."/>
            <person name="Nguyen H.D.T."/>
        </authorList>
    </citation>
    <scope>NUCLEOTIDE SEQUENCE [LARGE SCALE GENOMIC DNA]</scope>
    <source>
        <strain evidence="16 17">39S1MB</strain>
    </source>
</reference>
<feature type="signal peptide" evidence="14">
    <location>
        <begin position="1"/>
        <end position="26"/>
    </location>
</feature>
<dbReference type="Pfam" id="PF01292">
    <property type="entry name" value="Ni_hydr_CYTB"/>
    <property type="match status" value="1"/>
</dbReference>
<gene>
    <name evidence="16" type="ORF">CIT40_24535</name>
</gene>
<evidence type="ECO:0000256" key="7">
    <source>
        <dbReference type="ARBA" id="ARBA00022692"/>
    </source>
</evidence>
<dbReference type="GO" id="GO:0009055">
    <property type="term" value="F:electron transfer activity"/>
    <property type="evidence" value="ECO:0007669"/>
    <property type="project" value="InterPro"/>
</dbReference>
<dbReference type="GO" id="GO:0009061">
    <property type="term" value="P:anaerobic respiration"/>
    <property type="evidence" value="ECO:0007669"/>
    <property type="project" value="TreeGrafter"/>
</dbReference>
<keyword evidence="7 13" id="KW-0812">Transmembrane</keyword>
<evidence type="ECO:0000256" key="9">
    <source>
        <dbReference type="ARBA" id="ARBA00022982"/>
    </source>
</evidence>
<dbReference type="InterPro" id="IPR051817">
    <property type="entry name" value="FDH_cytochrome_b556_subunit"/>
</dbReference>
<keyword evidence="14" id="KW-0732">Signal</keyword>
<dbReference type="InterPro" id="IPR011577">
    <property type="entry name" value="Cyt_b561_bac/Ni-Hgenase"/>
</dbReference>
<keyword evidence="9" id="KW-0249">Electron transport</keyword>
<evidence type="ECO:0000256" key="5">
    <source>
        <dbReference type="ARBA" id="ARBA00022475"/>
    </source>
</evidence>
<name>A0A2U8PYN1_9BRAD</name>
<dbReference type="RefSeq" id="WP_094893939.1">
    <property type="nucleotide sequence ID" value="NZ_CP029426.2"/>
</dbReference>